<evidence type="ECO:0000313" key="2">
    <source>
        <dbReference type="EMBL" id="KYM80863.1"/>
    </source>
</evidence>
<accession>A0A151I275</accession>
<keyword evidence="3" id="KW-1185">Reference proteome</keyword>
<feature type="region of interest" description="Disordered" evidence="1">
    <location>
        <begin position="90"/>
        <end position="120"/>
    </location>
</feature>
<gene>
    <name evidence="2" type="ORF">ALC53_08676</name>
</gene>
<reference evidence="2 3" key="1">
    <citation type="submission" date="2015-09" db="EMBL/GenBank/DDBJ databases">
        <title>Atta colombica WGS genome.</title>
        <authorList>
            <person name="Nygaard S."/>
            <person name="Hu H."/>
            <person name="Boomsma J."/>
            <person name="Zhang G."/>
        </authorList>
    </citation>
    <scope>NUCLEOTIDE SEQUENCE [LARGE SCALE GENOMIC DNA]</scope>
    <source>
        <strain evidence="2">Treedump-2</strain>
        <tissue evidence="2">Whole body</tissue>
    </source>
</reference>
<feature type="compositionally biased region" description="Basic and acidic residues" evidence="1">
    <location>
        <begin position="101"/>
        <end position="110"/>
    </location>
</feature>
<feature type="compositionally biased region" description="Acidic residues" evidence="1">
    <location>
        <begin position="111"/>
        <end position="120"/>
    </location>
</feature>
<evidence type="ECO:0000256" key="1">
    <source>
        <dbReference type="SAM" id="MobiDB-lite"/>
    </source>
</evidence>
<protein>
    <submittedName>
        <fullName evidence="2">Uncharacterized protein</fullName>
    </submittedName>
</protein>
<sequence>MAKHHRTTPLCVVVAAAWTSFFIRYGTVADFETTSSPSTNPRLIFGTTEIKPSRVRDILARFTILPTGHDAGDLSLSLIGDGEEGMGVKKKAKIGVQTKSARKDGGHEEKEKEEEEEEKEVVEEEVRVGGHCDCLALTFASHILPGCQWHSTDEFSVTISNFSSRTKTRYCQAEFRFGCFIDTLKCTLFVQWIPLQDLRF</sequence>
<organism evidence="2 3">
    <name type="scientific">Atta colombica</name>
    <dbReference type="NCBI Taxonomy" id="520822"/>
    <lineage>
        <taxon>Eukaryota</taxon>
        <taxon>Metazoa</taxon>
        <taxon>Ecdysozoa</taxon>
        <taxon>Arthropoda</taxon>
        <taxon>Hexapoda</taxon>
        <taxon>Insecta</taxon>
        <taxon>Pterygota</taxon>
        <taxon>Neoptera</taxon>
        <taxon>Endopterygota</taxon>
        <taxon>Hymenoptera</taxon>
        <taxon>Apocrita</taxon>
        <taxon>Aculeata</taxon>
        <taxon>Formicoidea</taxon>
        <taxon>Formicidae</taxon>
        <taxon>Myrmicinae</taxon>
        <taxon>Atta</taxon>
    </lineage>
</organism>
<dbReference type="AlphaFoldDB" id="A0A151I275"/>
<dbReference type="EMBL" id="KQ976551">
    <property type="protein sequence ID" value="KYM80863.1"/>
    <property type="molecule type" value="Genomic_DNA"/>
</dbReference>
<proteinExistence type="predicted"/>
<name>A0A151I275_9HYME</name>
<evidence type="ECO:0000313" key="3">
    <source>
        <dbReference type="Proteomes" id="UP000078540"/>
    </source>
</evidence>
<dbReference type="Proteomes" id="UP000078540">
    <property type="component" value="Unassembled WGS sequence"/>
</dbReference>